<comment type="similarity">
    <text evidence="1 2">Belongs to the pirin family.</text>
</comment>
<sequence length="266" mass="29075">MTAYIYHDNLTELNSELNPFVLWDHFDANGIKEETGLDYHGHSGIEAFSYPVTGTLHHTDSCGCSVTMRTGDVQVMTSGRGVIHKDTMQPLGGRAESFALWTALPAGDQEMADAASQYVSTDNLPLVEEMDATTKVLIGQYKDATSPLTSSIPVTYLDIMIAPYGGWYWEPDVQQQVGFVYLRSGSVYIGANQLYPQQMGILNPSTLPIHIKTSRKGARLFLVLGQPLDQPLLCSGGSVHSNQENLHLGSDTISALMENQAVHQPS</sequence>
<dbReference type="InterPro" id="IPR014710">
    <property type="entry name" value="RmlC-like_jellyroll"/>
</dbReference>
<dbReference type="CDD" id="cd02247">
    <property type="entry name" value="cupin_pirin_C"/>
    <property type="match status" value="1"/>
</dbReference>
<gene>
    <name evidence="4" type="ORF">EA58_16500</name>
</gene>
<dbReference type="AlphaFoldDB" id="A0A066RJL4"/>
<organism evidence="4 5">
    <name type="scientific">Photobacterium galatheae</name>
    <dbReference type="NCBI Taxonomy" id="1654360"/>
    <lineage>
        <taxon>Bacteria</taxon>
        <taxon>Pseudomonadati</taxon>
        <taxon>Pseudomonadota</taxon>
        <taxon>Gammaproteobacteria</taxon>
        <taxon>Vibrionales</taxon>
        <taxon>Vibrionaceae</taxon>
        <taxon>Photobacterium</taxon>
    </lineage>
</organism>
<dbReference type="STRING" id="1654360.EA58_16500"/>
<comment type="caution">
    <text evidence="4">The sequence shown here is derived from an EMBL/GenBank/DDBJ whole genome shotgun (WGS) entry which is preliminary data.</text>
</comment>
<dbReference type="Proteomes" id="UP000027192">
    <property type="component" value="Unassembled WGS sequence"/>
</dbReference>
<dbReference type="Gene3D" id="2.60.120.10">
    <property type="entry name" value="Jelly Rolls"/>
    <property type="match status" value="2"/>
</dbReference>
<dbReference type="OrthoDB" id="9780903at2"/>
<protein>
    <submittedName>
        <fullName evidence="4">Pirin</fullName>
    </submittedName>
</protein>
<evidence type="ECO:0000313" key="4">
    <source>
        <dbReference type="EMBL" id="KDM90524.1"/>
    </source>
</evidence>
<evidence type="ECO:0000259" key="3">
    <source>
        <dbReference type="Pfam" id="PF02678"/>
    </source>
</evidence>
<dbReference type="Pfam" id="PF02678">
    <property type="entry name" value="Pirin"/>
    <property type="match status" value="1"/>
</dbReference>
<dbReference type="PANTHER" id="PTHR13903:SF8">
    <property type="entry name" value="PIRIN"/>
    <property type="match status" value="1"/>
</dbReference>
<dbReference type="InterPro" id="IPR011051">
    <property type="entry name" value="RmlC_Cupin_sf"/>
</dbReference>
<reference evidence="4 5" key="1">
    <citation type="submission" date="2014-04" db="EMBL/GenBank/DDBJ databases">
        <title>Draft genome sequence of Photobacterium halotolerans S2753: a solonamide, ngercheumicin and holomycin producer.</title>
        <authorList>
            <person name="Machado H.R."/>
            <person name="Gram L."/>
        </authorList>
    </citation>
    <scope>NUCLEOTIDE SEQUENCE [LARGE SCALE GENOMIC DNA]</scope>
    <source>
        <strain evidence="4 5">S2753</strain>
    </source>
</reference>
<name>A0A066RJL4_9GAMM</name>
<proteinExistence type="inferred from homology"/>
<dbReference type="PIRSF" id="PIRSF006232">
    <property type="entry name" value="Pirin"/>
    <property type="match status" value="1"/>
</dbReference>
<dbReference type="InterPro" id="IPR012093">
    <property type="entry name" value="Pirin"/>
</dbReference>
<evidence type="ECO:0000256" key="2">
    <source>
        <dbReference type="RuleBase" id="RU003457"/>
    </source>
</evidence>
<dbReference type="SUPFAM" id="SSF51182">
    <property type="entry name" value="RmlC-like cupins"/>
    <property type="match status" value="1"/>
</dbReference>
<dbReference type="EMBL" id="JMIB01000031">
    <property type="protein sequence ID" value="KDM90524.1"/>
    <property type="molecule type" value="Genomic_DNA"/>
</dbReference>
<dbReference type="PANTHER" id="PTHR13903">
    <property type="entry name" value="PIRIN-RELATED"/>
    <property type="match status" value="1"/>
</dbReference>
<evidence type="ECO:0000313" key="5">
    <source>
        <dbReference type="Proteomes" id="UP000027192"/>
    </source>
</evidence>
<keyword evidence="5" id="KW-1185">Reference proteome</keyword>
<accession>A0A066RJL4</accession>
<dbReference type="InterPro" id="IPR003829">
    <property type="entry name" value="Pirin_N_dom"/>
</dbReference>
<feature type="domain" description="Pirin N-terminal" evidence="3">
    <location>
        <begin position="14"/>
        <end position="101"/>
    </location>
</feature>
<evidence type="ECO:0000256" key="1">
    <source>
        <dbReference type="ARBA" id="ARBA00008416"/>
    </source>
</evidence>